<evidence type="ECO:0000313" key="3">
    <source>
        <dbReference type="Proteomes" id="UP001567537"/>
    </source>
</evidence>
<feature type="transmembrane region" description="Helical" evidence="1">
    <location>
        <begin position="6"/>
        <end position="27"/>
    </location>
</feature>
<keyword evidence="1" id="KW-1133">Transmembrane helix</keyword>
<proteinExistence type="predicted"/>
<accession>A0ABV4J6M0</accession>
<name>A0ABV4J6M0_9ACTN</name>
<dbReference type="EMBL" id="JAHWZY010000046">
    <property type="protein sequence ID" value="MEZ3182583.1"/>
    <property type="molecule type" value="Genomic_DNA"/>
</dbReference>
<organism evidence="2 3">
    <name type="scientific">Streptomyces pimonensis</name>
    <dbReference type="NCBI Taxonomy" id="2860288"/>
    <lineage>
        <taxon>Bacteria</taxon>
        <taxon>Bacillati</taxon>
        <taxon>Actinomycetota</taxon>
        <taxon>Actinomycetes</taxon>
        <taxon>Kitasatosporales</taxon>
        <taxon>Streptomycetaceae</taxon>
        <taxon>Streptomyces</taxon>
    </lineage>
</organism>
<comment type="caution">
    <text evidence="2">The sequence shown here is derived from an EMBL/GenBank/DDBJ whole genome shotgun (WGS) entry which is preliminary data.</text>
</comment>
<gene>
    <name evidence="2" type="ORF">KYY02_29155</name>
</gene>
<feature type="transmembrane region" description="Helical" evidence="1">
    <location>
        <begin position="39"/>
        <end position="59"/>
    </location>
</feature>
<keyword evidence="1" id="KW-0812">Transmembrane</keyword>
<reference evidence="2 3" key="1">
    <citation type="journal article" date="2021" name="Res Sq">
        <title>Streptomyces Pimoensis sp. nov., Isolated From the Taklimakan Desert in Xinjiang, China.</title>
        <authorList>
            <person name="Zhang P."/>
            <person name="Luo X."/>
            <person name="Luo X."/>
            <person name="Liu Z."/>
            <person name="Xia Z."/>
            <person name="Wan C."/>
            <person name="zhang L."/>
        </authorList>
    </citation>
    <scope>NUCLEOTIDE SEQUENCE [LARGE SCALE GENOMIC DNA]</scope>
    <source>
        <strain evidence="2 3">TRM75549</strain>
    </source>
</reference>
<sequence>MPEMKNASHALLAVSLIATAVTNGLMITGDERSTRRRSARRAVVVLVPLVALGIAGVLLT</sequence>
<evidence type="ECO:0000256" key="1">
    <source>
        <dbReference type="SAM" id="Phobius"/>
    </source>
</evidence>
<keyword evidence="1" id="KW-0472">Membrane</keyword>
<dbReference type="Proteomes" id="UP001567537">
    <property type="component" value="Unassembled WGS sequence"/>
</dbReference>
<keyword evidence="3" id="KW-1185">Reference proteome</keyword>
<protein>
    <submittedName>
        <fullName evidence="2">Uncharacterized protein</fullName>
    </submittedName>
</protein>
<evidence type="ECO:0000313" key="2">
    <source>
        <dbReference type="EMBL" id="MEZ3182583.1"/>
    </source>
</evidence>